<name>A0A427XT29_9TREE</name>
<keyword evidence="4" id="KW-0456">Lyase</keyword>
<keyword evidence="2" id="KW-0479">Metal-binding</keyword>
<dbReference type="GO" id="GO:0046872">
    <property type="term" value="F:metal ion binding"/>
    <property type="evidence" value="ECO:0007669"/>
    <property type="project" value="UniProtKB-KW"/>
</dbReference>
<evidence type="ECO:0000256" key="4">
    <source>
        <dbReference type="ARBA" id="ARBA00023239"/>
    </source>
</evidence>
<dbReference type="SUPFAM" id="SSF51316">
    <property type="entry name" value="Mss4-like"/>
    <property type="match status" value="1"/>
</dbReference>
<organism evidence="6 7">
    <name type="scientific">Apiotrichum porosum</name>
    <dbReference type="NCBI Taxonomy" id="105984"/>
    <lineage>
        <taxon>Eukaryota</taxon>
        <taxon>Fungi</taxon>
        <taxon>Dikarya</taxon>
        <taxon>Basidiomycota</taxon>
        <taxon>Agaricomycotina</taxon>
        <taxon>Tremellomycetes</taxon>
        <taxon>Trichosporonales</taxon>
        <taxon>Trichosporonaceae</taxon>
        <taxon>Apiotrichum</taxon>
    </lineage>
</organism>
<protein>
    <recommendedName>
        <fullName evidence="5">CENP-V/GFA domain-containing protein</fullName>
    </recommendedName>
</protein>
<reference evidence="6 7" key="1">
    <citation type="submission" date="2018-11" db="EMBL/GenBank/DDBJ databases">
        <title>Genome sequence of Apiotrichum porosum DSM 27194.</title>
        <authorList>
            <person name="Aliyu H."/>
            <person name="Gorte O."/>
            <person name="Ochsenreither K."/>
        </authorList>
    </citation>
    <scope>NUCLEOTIDE SEQUENCE [LARGE SCALE GENOMIC DNA]</scope>
    <source>
        <strain evidence="6 7">DSM 27194</strain>
    </source>
</reference>
<dbReference type="GO" id="GO:0016846">
    <property type="term" value="F:carbon-sulfur lyase activity"/>
    <property type="evidence" value="ECO:0007669"/>
    <property type="project" value="InterPro"/>
</dbReference>
<evidence type="ECO:0000259" key="5">
    <source>
        <dbReference type="PROSITE" id="PS51891"/>
    </source>
</evidence>
<dbReference type="Pfam" id="PF04828">
    <property type="entry name" value="GFA"/>
    <property type="match status" value="1"/>
</dbReference>
<proteinExistence type="inferred from homology"/>
<keyword evidence="3" id="KW-0862">Zinc</keyword>
<dbReference type="OrthoDB" id="406544at2759"/>
<dbReference type="Gene3D" id="2.170.150.70">
    <property type="match status" value="1"/>
</dbReference>
<dbReference type="GeneID" id="39592744"/>
<gene>
    <name evidence="6" type="ORF">EHS24_008201</name>
</gene>
<dbReference type="PROSITE" id="PS51891">
    <property type="entry name" value="CENP_V_GFA"/>
    <property type="match status" value="1"/>
</dbReference>
<dbReference type="RefSeq" id="XP_028476454.1">
    <property type="nucleotide sequence ID" value="XM_028623521.1"/>
</dbReference>
<comment type="similarity">
    <text evidence="1">Belongs to the Gfa family.</text>
</comment>
<dbReference type="PANTHER" id="PTHR33337">
    <property type="entry name" value="GFA DOMAIN-CONTAINING PROTEIN"/>
    <property type="match status" value="1"/>
</dbReference>
<evidence type="ECO:0000256" key="3">
    <source>
        <dbReference type="ARBA" id="ARBA00022833"/>
    </source>
</evidence>
<dbReference type="EMBL" id="RSCE01000006">
    <property type="protein sequence ID" value="RSH81999.1"/>
    <property type="molecule type" value="Genomic_DNA"/>
</dbReference>
<evidence type="ECO:0000313" key="6">
    <source>
        <dbReference type="EMBL" id="RSH81999.1"/>
    </source>
</evidence>
<dbReference type="STRING" id="105984.A0A427XT29"/>
<dbReference type="AlphaFoldDB" id="A0A427XT29"/>
<comment type="caution">
    <text evidence="6">The sequence shown here is derived from an EMBL/GenBank/DDBJ whole genome shotgun (WGS) entry which is preliminary data.</text>
</comment>
<dbReference type="PANTHER" id="PTHR33337:SF44">
    <property type="entry name" value="DUF636 DOMAIN PROTEIN (AFU_ORTHOLOGUE AFUA_1G09754)"/>
    <property type="match status" value="1"/>
</dbReference>
<feature type="domain" description="CENP-V/GFA" evidence="5">
    <location>
        <begin position="5"/>
        <end position="148"/>
    </location>
</feature>
<sequence length="168" mass="18921">MPMLLEGSCHCRAIKYTVESNTPVPYQLCQCSICRKTGGYTGTVNIMGNNPTLKIIRGKDKMKEYSAPLAFDAQDRVTKRCNSVRTFCTDCSSMLWNWDSEWPDWIYPYASSIDTDLPPPPKGVECISVLRDSCPEYVPIPVGFTAYDGYGPGLSIEDWHKKNGCWID</sequence>
<evidence type="ECO:0000256" key="1">
    <source>
        <dbReference type="ARBA" id="ARBA00005495"/>
    </source>
</evidence>
<dbReference type="Proteomes" id="UP000279236">
    <property type="component" value="Unassembled WGS sequence"/>
</dbReference>
<keyword evidence="7" id="KW-1185">Reference proteome</keyword>
<dbReference type="InterPro" id="IPR006913">
    <property type="entry name" value="CENP-V/GFA"/>
</dbReference>
<evidence type="ECO:0000313" key="7">
    <source>
        <dbReference type="Proteomes" id="UP000279236"/>
    </source>
</evidence>
<dbReference type="InterPro" id="IPR011057">
    <property type="entry name" value="Mss4-like_sf"/>
</dbReference>
<accession>A0A427XT29</accession>
<evidence type="ECO:0000256" key="2">
    <source>
        <dbReference type="ARBA" id="ARBA00022723"/>
    </source>
</evidence>